<keyword evidence="6" id="KW-1185">Reference proteome</keyword>
<keyword evidence="2" id="KW-0479">Metal-binding</keyword>
<name>A0ABQ4Z1M9_9ASTR</name>
<dbReference type="PANTHER" id="PTHR42648">
    <property type="entry name" value="TRANSPOSASE, PUTATIVE-RELATED"/>
    <property type="match status" value="1"/>
</dbReference>
<sequence>MSFRQRDEKKVKSDQKCFRCGDLNHLIGDCPKPSRNKDQKAFIGGSWSDSENDAEDKTNDETCLMAQSSNEVCLRTCLEPDEWIKDSGCSKHMTGNKSLFSTYKAYDGGNVVFGSNLKGKIIGKGTISNDSLTISNVEHVDNLAFNLLSVGQICDNKCQVLFTEEGSEIIKDGKTIGNGIRKNGLYVMKLGNKSQDKLCLATVVDNSTFWHRRLGHANMRLIQSLSSKELARNLPKLKYDKHFCDACKIRKQAHASHKAKNMVSTKRCLELLHMDLFGPLAIKSYRGYLYTLVVVDDYSRYTWTRFLKTKNEAFENFEILSRKIQNQLSSNIIAIRTNHGREFDNEVQFRAYCDAQGITHNFSALPTPQSNGIVERKNRTLQEMSRTILNEQSILQKFWCNAVDTSTYILNRILIRPILGKTPYEIFRGRKPSLEYFKVFGSKCFILNTKDYLTKFNPKSHEGIFLGYSQNSKAYVILNKHTMKVKESLNVTFDESPPPTKLSPLVDDDVGEEEAIRKNTKIVNTNNEEDESIEVDKIINIKESKNHPLDQVKGNLNQRTLRSQA</sequence>
<dbReference type="InterPro" id="IPR054722">
    <property type="entry name" value="PolX-like_BBD"/>
</dbReference>
<dbReference type="PROSITE" id="PS50994">
    <property type="entry name" value="INTEGRASE"/>
    <property type="match status" value="1"/>
</dbReference>
<protein>
    <submittedName>
        <fullName evidence="5">Retrovirus-related pol polyprotein from transposon TNT 1-94</fullName>
    </submittedName>
</protein>
<dbReference type="InterPro" id="IPR001584">
    <property type="entry name" value="Integrase_cat-core"/>
</dbReference>
<dbReference type="Proteomes" id="UP001151760">
    <property type="component" value="Unassembled WGS sequence"/>
</dbReference>
<dbReference type="Pfam" id="PF13976">
    <property type="entry name" value="gag_pre-integrs"/>
    <property type="match status" value="1"/>
</dbReference>
<accession>A0ABQ4Z1M9</accession>
<dbReference type="InterPro" id="IPR057670">
    <property type="entry name" value="SH3_retrovirus"/>
</dbReference>
<evidence type="ECO:0000313" key="6">
    <source>
        <dbReference type="Proteomes" id="UP001151760"/>
    </source>
</evidence>
<reference evidence="5" key="2">
    <citation type="submission" date="2022-01" db="EMBL/GenBank/DDBJ databases">
        <authorList>
            <person name="Yamashiro T."/>
            <person name="Shiraishi A."/>
            <person name="Satake H."/>
            <person name="Nakayama K."/>
        </authorList>
    </citation>
    <scope>NUCLEOTIDE SEQUENCE</scope>
</reference>
<keyword evidence="2" id="KW-0862">Zinc</keyword>
<dbReference type="Pfam" id="PF22936">
    <property type="entry name" value="Pol_BBD"/>
    <property type="match status" value="1"/>
</dbReference>
<dbReference type="InterPro" id="IPR036397">
    <property type="entry name" value="RNaseH_sf"/>
</dbReference>
<dbReference type="Pfam" id="PF25597">
    <property type="entry name" value="SH3_retrovirus"/>
    <property type="match status" value="1"/>
</dbReference>
<dbReference type="PANTHER" id="PTHR42648:SF21">
    <property type="entry name" value="CYSTEINE-RICH RLK (RECEPTOR-LIKE PROTEIN KINASE) 8"/>
    <property type="match status" value="1"/>
</dbReference>
<dbReference type="InterPro" id="IPR001878">
    <property type="entry name" value="Znf_CCHC"/>
</dbReference>
<dbReference type="SUPFAM" id="SSF57756">
    <property type="entry name" value="Retrovirus zinc finger-like domains"/>
    <property type="match status" value="1"/>
</dbReference>
<keyword evidence="1" id="KW-0645">Protease</keyword>
<gene>
    <name evidence="5" type="ORF">Tco_0750231</name>
</gene>
<dbReference type="Gene3D" id="3.30.420.10">
    <property type="entry name" value="Ribonuclease H-like superfamily/Ribonuclease H"/>
    <property type="match status" value="1"/>
</dbReference>
<evidence type="ECO:0000259" key="3">
    <source>
        <dbReference type="PROSITE" id="PS50158"/>
    </source>
</evidence>
<keyword evidence="2" id="KW-0863">Zinc-finger</keyword>
<comment type="caution">
    <text evidence="5">The sequence shown here is derived from an EMBL/GenBank/DDBJ whole genome shotgun (WGS) entry which is preliminary data.</text>
</comment>
<dbReference type="PROSITE" id="PS50158">
    <property type="entry name" value="ZF_CCHC"/>
    <property type="match status" value="1"/>
</dbReference>
<dbReference type="InterPro" id="IPR036875">
    <property type="entry name" value="Znf_CCHC_sf"/>
</dbReference>
<evidence type="ECO:0000256" key="2">
    <source>
        <dbReference type="PROSITE-ProRule" id="PRU00047"/>
    </source>
</evidence>
<dbReference type="InterPro" id="IPR012337">
    <property type="entry name" value="RNaseH-like_sf"/>
</dbReference>
<reference evidence="5" key="1">
    <citation type="journal article" date="2022" name="Int. J. Mol. Sci.">
        <title>Draft Genome of Tanacetum Coccineum: Genomic Comparison of Closely Related Tanacetum-Family Plants.</title>
        <authorList>
            <person name="Yamashiro T."/>
            <person name="Shiraishi A."/>
            <person name="Nakayama K."/>
            <person name="Satake H."/>
        </authorList>
    </citation>
    <scope>NUCLEOTIDE SEQUENCE</scope>
</reference>
<dbReference type="Pfam" id="PF00665">
    <property type="entry name" value="rve"/>
    <property type="match status" value="1"/>
</dbReference>
<dbReference type="EMBL" id="BQNB010010920">
    <property type="protein sequence ID" value="GJS83690.1"/>
    <property type="molecule type" value="Genomic_DNA"/>
</dbReference>
<evidence type="ECO:0000256" key="1">
    <source>
        <dbReference type="ARBA" id="ARBA00022670"/>
    </source>
</evidence>
<organism evidence="5 6">
    <name type="scientific">Tanacetum coccineum</name>
    <dbReference type="NCBI Taxonomy" id="301880"/>
    <lineage>
        <taxon>Eukaryota</taxon>
        <taxon>Viridiplantae</taxon>
        <taxon>Streptophyta</taxon>
        <taxon>Embryophyta</taxon>
        <taxon>Tracheophyta</taxon>
        <taxon>Spermatophyta</taxon>
        <taxon>Magnoliopsida</taxon>
        <taxon>eudicotyledons</taxon>
        <taxon>Gunneridae</taxon>
        <taxon>Pentapetalae</taxon>
        <taxon>asterids</taxon>
        <taxon>campanulids</taxon>
        <taxon>Asterales</taxon>
        <taxon>Asteraceae</taxon>
        <taxon>Asteroideae</taxon>
        <taxon>Anthemideae</taxon>
        <taxon>Anthemidinae</taxon>
        <taxon>Tanacetum</taxon>
    </lineage>
</organism>
<feature type="domain" description="CCHC-type" evidence="3">
    <location>
        <begin position="16"/>
        <end position="32"/>
    </location>
</feature>
<keyword evidence="1" id="KW-0378">Hydrolase</keyword>
<evidence type="ECO:0000259" key="4">
    <source>
        <dbReference type="PROSITE" id="PS50994"/>
    </source>
</evidence>
<dbReference type="InterPro" id="IPR025724">
    <property type="entry name" value="GAG-pre-integrase_dom"/>
</dbReference>
<dbReference type="SUPFAM" id="SSF53098">
    <property type="entry name" value="Ribonuclease H-like"/>
    <property type="match status" value="1"/>
</dbReference>
<proteinExistence type="predicted"/>
<evidence type="ECO:0000313" key="5">
    <source>
        <dbReference type="EMBL" id="GJS83690.1"/>
    </source>
</evidence>
<feature type="domain" description="Integrase catalytic" evidence="4">
    <location>
        <begin position="263"/>
        <end position="431"/>
    </location>
</feature>
<dbReference type="InterPro" id="IPR039537">
    <property type="entry name" value="Retrotran_Ty1/copia-like"/>
</dbReference>